<name>A0A645F5M2_9ZZZZ</name>
<dbReference type="Pfam" id="PF18967">
    <property type="entry name" value="PycTM"/>
    <property type="match status" value="1"/>
</dbReference>
<keyword evidence="4" id="KW-0547">Nucleotide-binding</keyword>
<evidence type="ECO:0000256" key="8">
    <source>
        <dbReference type="SAM" id="Phobius"/>
    </source>
</evidence>
<keyword evidence="6" id="KW-0051">Antiviral defense</keyword>
<feature type="transmembrane region" description="Helical" evidence="8">
    <location>
        <begin position="84"/>
        <end position="110"/>
    </location>
</feature>
<gene>
    <name evidence="10" type="ORF">SDC9_156214</name>
</gene>
<evidence type="ECO:0000256" key="5">
    <source>
        <dbReference type="ARBA" id="ARBA00022989"/>
    </source>
</evidence>
<evidence type="ECO:0000256" key="6">
    <source>
        <dbReference type="ARBA" id="ARBA00023118"/>
    </source>
</evidence>
<sequence length="199" mass="22565">MAVSTEEKKPVITVCNPGDLEYKIEIATKTLERNIGFVTNCDNKASIMLTAIGVLLTILLTNDGLKEIYGIIESCINAKTFCCVLYLICFVVSVFIMAVGIFNLGSVLLAKTLEKADGLEAMDSRIFFYGIRKNRDFNSYRSKFYSMEQKELLDELIAQIFINADIATQKYEKYNLGLKRTLIGFFMFIIVFLIGIYLY</sequence>
<feature type="transmembrane region" description="Helical" evidence="8">
    <location>
        <begin position="181"/>
        <end position="198"/>
    </location>
</feature>
<keyword evidence="5 8" id="KW-1133">Transmembrane helix</keyword>
<evidence type="ECO:0000259" key="9">
    <source>
        <dbReference type="Pfam" id="PF18967"/>
    </source>
</evidence>
<comment type="subcellular location">
    <subcellularLocation>
        <location evidence="1">Cell membrane</location>
    </subcellularLocation>
</comment>
<comment type="caution">
    <text evidence="10">The sequence shown here is derived from an EMBL/GenBank/DDBJ whole genome shotgun (WGS) entry which is preliminary data.</text>
</comment>
<keyword evidence="3 8" id="KW-0812">Transmembrane</keyword>
<evidence type="ECO:0000256" key="3">
    <source>
        <dbReference type="ARBA" id="ARBA00022692"/>
    </source>
</evidence>
<organism evidence="10">
    <name type="scientific">bioreactor metagenome</name>
    <dbReference type="NCBI Taxonomy" id="1076179"/>
    <lineage>
        <taxon>unclassified sequences</taxon>
        <taxon>metagenomes</taxon>
        <taxon>ecological metagenomes</taxon>
    </lineage>
</organism>
<keyword evidence="7 8" id="KW-0472">Membrane</keyword>
<feature type="domain" description="Pycsar effector protein" evidence="9">
    <location>
        <begin position="27"/>
        <end position="194"/>
    </location>
</feature>
<reference evidence="10" key="1">
    <citation type="submission" date="2019-08" db="EMBL/GenBank/DDBJ databases">
        <authorList>
            <person name="Kucharzyk K."/>
            <person name="Murdoch R.W."/>
            <person name="Higgins S."/>
            <person name="Loffler F."/>
        </authorList>
    </citation>
    <scope>NUCLEOTIDE SEQUENCE</scope>
</reference>
<keyword evidence="2" id="KW-1003">Cell membrane</keyword>
<proteinExistence type="predicted"/>
<evidence type="ECO:0000256" key="2">
    <source>
        <dbReference type="ARBA" id="ARBA00022475"/>
    </source>
</evidence>
<dbReference type="EMBL" id="VSSQ01055024">
    <property type="protein sequence ID" value="MPN08926.1"/>
    <property type="molecule type" value="Genomic_DNA"/>
</dbReference>
<dbReference type="AlphaFoldDB" id="A0A645F5M2"/>
<dbReference type="InterPro" id="IPR043760">
    <property type="entry name" value="PycTM_dom"/>
</dbReference>
<evidence type="ECO:0000313" key="10">
    <source>
        <dbReference type="EMBL" id="MPN08926.1"/>
    </source>
</evidence>
<evidence type="ECO:0000256" key="4">
    <source>
        <dbReference type="ARBA" id="ARBA00022741"/>
    </source>
</evidence>
<protein>
    <recommendedName>
        <fullName evidence="9">Pycsar effector protein domain-containing protein</fullName>
    </recommendedName>
</protein>
<evidence type="ECO:0000256" key="7">
    <source>
        <dbReference type="ARBA" id="ARBA00023136"/>
    </source>
</evidence>
<accession>A0A645F5M2</accession>
<evidence type="ECO:0000256" key="1">
    <source>
        <dbReference type="ARBA" id="ARBA00004236"/>
    </source>
</evidence>